<dbReference type="RefSeq" id="WP_269473189.1">
    <property type="nucleotide sequence ID" value="NZ_AP021853.1"/>
</dbReference>
<name>A0A5K7X056_9BACL</name>
<gene>
    <name evidence="1" type="ORF">St703_01810</name>
</gene>
<organism evidence="1 2">
    <name type="scientific">Sporolactobacillus terrae</name>
    <dbReference type="NCBI Taxonomy" id="269673"/>
    <lineage>
        <taxon>Bacteria</taxon>
        <taxon>Bacillati</taxon>
        <taxon>Bacillota</taxon>
        <taxon>Bacilli</taxon>
        <taxon>Bacillales</taxon>
        <taxon>Sporolactobacillaceae</taxon>
        <taxon>Sporolactobacillus</taxon>
    </lineage>
</organism>
<sequence>MSEYIVYLTFADHSEHEVIVWADSEQEAINKAMPISLEAIKED</sequence>
<evidence type="ECO:0000313" key="1">
    <source>
        <dbReference type="EMBL" id="BBN97476.1"/>
    </source>
</evidence>
<protein>
    <submittedName>
        <fullName evidence="1">Uncharacterized protein</fullName>
    </submittedName>
</protein>
<evidence type="ECO:0000313" key="2">
    <source>
        <dbReference type="Proteomes" id="UP000326951"/>
    </source>
</evidence>
<dbReference type="Proteomes" id="UP000326951">
    <property type="component" value="Chromosome"/>
</dbReference>
<dbReference type="EMBL" id="AP021853">
    <property type="protein sequence ID" value="BBN97476.1"/>
    <property type="molecule type" value="Genomic_DNA"/>
</dbReference>
<reference evidence="1 2" key="1">
    <citation type="submission" date="2019-09" db="EMBL/GenBank/DDBJ databases">
        <title>Complete genome sequence of Sporolactobacillus terrae 70-3.</title>
        <authorList>
            <person name="Tanaka N."/>
            <person name="Shiwa Y."/>
            <person name="Fujita N."/>
            <person name="Tanasupawat S."/>
        </authorList>
    </citation>
    <scope>NUCLEOTIDE SEQUENCE [LARGE SCALE GENOMIC DNA]</scope>
    <source>
        <strain evidence="1 2">70-3</strain>
    </source>
</reference>
<proteinExistence type="predicted"/>
<accession>A0A5K7X056</accession>
<dbReference type="AlphaFoldDB" id="A0A5K7X056"/>